<keyword evidence="4 12" id="KW-1134">Transmembrane beta strand</keyword>
<proteinExistence type="inferred from homology"/>
<keyword evidence="19" id="KW-1185">Reference proteome</keyword>
<dbReference type="Pfam" id="PF00593">
    <property type="entry name" value="TonB_dep_Rec_b-barrel"/>
    <property type="match status" value="1"/>
</dbReference>
<evidence type="ECO:0000256" key="7">
    <source>
        <dbReference type="ARBA" id="ARBA00023065"/>
    </source>
</evidence>
<comment type="subcellular location">
    <subcellularLocation>
        <location evidence="1 12">Cell outer membrane</location>
        <topology evidence="1 12">Multi-pass membrane protein</topology>
    </subcellularLocation>
</comment>
<gene>
    <name evidence="18" type="ORF">H9646_12190</name>
</gene>
<evidence type="ECO:0000259" key="17">
    <source>
        <dbReference type="Pfam" id="PF07715"/>
    </source>
</evidence>
<evidence type="ECO:0000259" key="16">
    <source>
        <dbReference type="Pfam" id="PF00593"/>
    </source>
</evidence>
<dbReference type="Proteomes" id="UP000634919">
    <property type="component" value="Unassembled WGS sequence"/>
</dbReference>
<keyword evidence="7" id="KW-0406">Ion transport</keyword>
<evidence type="ECO:0000256" key="14">
    <source>
        <dbReference type="RuleBase" id="RU003357"/>
    </source>
</evidence>
<dbReference type="PANTHER" id="PTHR30069:SF53">
    <property type="entry name" value="COLICIN I RECEPTOR-RELATED"/>
    <property type="match status" value="1"/>
</dbReference>
<evidence type="ECO:0000313" key="19">
    <source>
        <dbReference type="Proteomes" id="UP000634919"/>
    </source>
</evidence>
<sequence>MPFTMRPLSLACLCAFALHAHAQQASPETNLATVVVTASGSEQDIKDALASISVITQQELRQRPAHELAQLLAGVEGVTLNRSANGTPTIQMRGFDQAYTLMLIDGKRVNSSTSMFRGGTAYDSGWVPLDDIERVEVVRGPMSSLYGADAIGGVVNIITKPIGKTWKGSITAETVLQQDRDLADSQKLGFSMNGPLISDTLGIKLYGNYDHRSDSKAQSTFNAGYPLFARTLNRHAGGQLAWRPDARQSLTLDADVSNKTQGMYTMERDAFALRHKGNWNALVTELTVSTDEIRNLKGMIDTQTNPNKSNTFGVNGKASFPVSWGNQFLTVGFDARKERLWDPANLKGLPGVPTTQSSPTTSVKQYAVFVEDEIRLTDRFAITLGNRFDHHENFGGHHSPRAYGVFHLNDAWTFKGGLSRAFRTPTLVQNSPNWGSVSCGSATTGCYIIGSRDLKPETAISKELGIQYTQGVHSASATVFDTKLKNMIDIESRTRDVTLAPGYDNFVGFLPDGRPIFSYQNINSARTRGLEGSWKWQALRDVEFKTTYTYLSAKNTSKAVHTLLVNRSRHNLNVDADWRVNAQWNLGATWRMQSEQPLNAANTVYKPGYGLVDLSATWQVSPRTTLRGGVLNVADRTFDRINASDYSEEGRRIYVSLNARF</sequence>
<comment type="caution">
    <text evidence="18">The sequence shown here is derived from an EMBL/GenBank/DDBJ whole genome shotgun (WGS) entry which is preliminary data.</text>
</comment>
<evidence type="ECO:0000256" key="5">
    <source>
        <dbReference type="ARBA" id="ARBA00022692"/>
    </source>
</evidence>
<keyword evidence="8 14" id="KW-0798">TonB box</keyword>
<evidence type="ECO:0000256" key="13">
    <source>
        <dbReference type="PROSITE-ProRule" id="PRU10144"/>
    </source>
</evidence>
<dbReference type="PROSITE" id="PS52016">
    <property type="entry name" value="TONB_DEPENDENT_REC_3"/>
    <property type="match status" value="1"/>
</dbReference>
<dbReference type="InterPro" id="IPR036942">
    <property type="entry name" value="Beta-barrel_TonB_sf"/>
</dbReference>
<protein>
    <submittedName>
        <fullName evidence="18">TonB-dependent receptor</fullName>
    </submittedName>
</protein>
<dbReference type="PROSITE" id="PS01156">
    <property type="entry name" value="TONB_DEPENDENT_REC_2"/>
    <property type="match status" value="1"/>
</dbReference>
<comment type="similarity">
    <text evidence="2 12 14">Belongs to the TonB-dependent receptor family.</text>
</comment>
<accession>A0ABR8SCR8</accession>
<evidence type="ECO:0000256" key="2">
    <source>
        <dbReference type="ARBA" id="ARBA00009810"/>
    </source>
</evidence>
<organism evidence="18 19">
    <name type="scientific">Comamonas avium</name>
    <dbReference type="NCBI Taxonomy" id="2762231"/>
    <lineage>
        <taxon>Bacteria</taxon>
        <taxon>Pseudomonadati</taxon>
        <taxon>Pseudomonadota</taxon>
        <taxon>Betaproteobacteria</taxon>
        <taxon>Burkholderiales</taxon>
        <taxon>Comamonadaceae</taxon>
        <taxon>Comamonas</taxon>
    </lineage>
</organism>
<dbReference type="Pfam" id="PF07715">
    <property type="entry name" value="Plug"/>
    <property type="match status" value="1"/>
</dbReference>
<dbReference type="InterPro" id="IPR037066">
    <property type="entry name" value="Plug_dom_sf"/>
</dbReference>
<evidence type="ECO:0000256" key="15">
    <source>
        <dbReference type="SAM" id="SignalP"/>
    </source>
</evidence>
<evidence type="ECO:0000256" key="10">
    <source>
        <dbReference type="ARBA" id="ARBA00023170"/>
    </source>
</evidence>
<dbReference type="InterPro" id="IPR000531">
    <property type="entry name" value="Beta-barrel_TonB"/>
</dbReference>
<feature type="chain" id="PRO_5047056126" evidence="15">
    <location>
        <begin position="23"/>
        <end position="661"/>
    </location>
</feature>
<evidence type="ECO:0000256" key="9">
    <source>
        <dbReference type="ARBA" id="ARBA00023136"/>
    </source>
</evidence>
<keyword evidence="10 18" id="KW-0675">Receptor</keyword>
<evidence type="ECO:0000256" key="8">
    <source>
        <dbReference type="ARBA" id="ARBA00023077"/>
    </source>
</evidence>
<feature type="domain" description="TonB-dependent receptor plug" evidence="17">
    <location>
        <begin position="45"/>
        <end position="154"/>
    </location>
</feature>
<keyword evidence="6 15" id="KW-0732">Signal</keyword>
<reference evidence="18 19" key="1">
    <citation type="submission" date="2020-08" db="EMBL/GenBank/DDBJ databases">
        <title>A Genomic Blueprint of the Chicken Gut Microbiome.</title>
        <authorList>
            <person name="Gilroy R."/>
            <person name="Ravi A."/>
            <person name="Getino M."/>
            <person name="Pursley I."/>
            <person name="Horton D.L."/>
            <person name="Alikhan N.-F."/>
            <person name="Baker D."/>
            <person name="Gharbi K."/>
            <person name="Hall N."/>
            <person name="Watson M."/>
            <person name="Adriaenssens E.M."/>
            <person name="Foster-Nyarko E."/>
            <person name="Jarju S."/>
            <person name="Secka A."/>
            <person name="Antonio M."/>
            <person name="Oren A."/>
            <person name="Chaudhuri R."/>
            <person name="La Ragione R.M."/>
            <person name="Hildebrand F."/>
            <person name="Pallen M.J."/>
        </authorList>
    </citation>
    <scope>NUCLEOTIDE SEQUENCE [LARGE SCALE GENOMIC DNA]</scope>
    <source>
        <strain evidence="18 19">Sa2CVA6</strain>
    </source>
</reference>
<feature type="domain" description="TonB-dependent receptor-like beta-barrel" evidence="16">
    <location>
        <begin position="207"/>
        <end position="633"/>
    </location>
</feature>
<dbReference type="InterPro" id="IPR010917">
    <property type="entry name" value="TonB_rcpt_CS"/>
</dbReference>
<dbReference type="CDD" id="cd01347">
    <property type="entry name" value="ligand_gated_channel"/>
    <property type="match status" value="1"/>
</dbReference>
<dbReference type="RefSeq" id="WP_191723628.1">
    <property type="nucleotide sequence ID" value="NZ_JACSQK010000005.1"/>
</dbReference>
<keyword evidence="3 12" id="KW-0813">Transport</keyword>
<evidence type="ECO:0000256" key="4">
    <source>
        <dbReference type="ARBA" id="ARBA00022452"/>
    </source>
</evidence>
<name>A0ABR8SCR8_9BURK</name>
<dbReference type="Gene3D" id="2.170.130.10">
    <property type="entry name" value="TonB-dependent receptor, plug domain"/>
    <property type="match status" value="1"/>
</dbReference>
<dbReference type="EMBL" id="JACSQK010000005">
    <property type="protein sequence ID" value="MBD7961247.1"/>
    <property type="molecule type" value="Genomic_DNA"/>
</dbReference>
<dbReference type="PANTHER" id="PTHR30069">
    <property type="entry name" value="TONB-DEPENDENT OUTER MEMBRANE RECEPTOR"/>
    <property type="match status" value="1"/>
</dbReference>
<keyword evidence="11 12" id="KW-0998">Cell outer membrane</keyword>
<feature type="short sequence motif" description="TonB C-terminal box" evidence="13">
    <location>
        <begin position="644"/>
        <end position="661"/>
    </location>
</feature>
<dbReference type="SUPFAM" id="SSF56935">
    <property type="entry name" value="Porins"/>
    <property type="match status" value="1"/>
</dbReference>
<feature type="signal peptide" evidence="15">
    <location>
        <begin position="1"/>
        <end position="22"/>
    </location>
</feature>
<evidence type="ECO:0000256" key="11">
    <source>
        <dbReference type="ARBA" id="ARBA00023237"/>
    </source>
</evidence>
<evidence type="ECO:0000256" key="1">
    <source>
        <dbReference type="ARBA" id="ARBA00004571"/>
    </source>
</evidence>
<dbReference type="Gene3D" id="2.40.170.20">
    <property type="entry name" value="TonB-dependent receptor, beta-barrel domain"/>
    <property type="match status" value="1"/>
</dbReference>
<evidence type="ECO:0000256" key="6">
    <source>
        <dbReference type="ARBA" id="ARBA00022729"/>
    </source>
</evidence>
<evidence type="ECO:0000256" key="3">
    <source>
        <dbReference type="ARBA" id="ARBA00022448"/>
    </source>
</evidence>
<keyword evidence="5 12" id="KW-0812">Transmembrane</keyword>
<evidence type="ECO:0000313" key="18">
    <source>
        <dbReference type="EMBL" id="MBD7961247.1"/>
    </source>
</evidence>
<dbReference type="InterPro" id="IPR039426">
    <property type="entry name" value="TonB-dep_rcpt-like"/>
</dbReference>
<keyword evidence="9 12" id="KW-0472">Membrane</keyword>
<dbReference type="InterPro" id="IPR012910">
    <property type="entry name" value="Plug_dom"/>
</dbReference>
<evidence type="ECO:0000256" key="12">
    <source>
        <dbReference type="PROSITE-ProRule" id="PRU01360"/>
    </source>
</evidence>